<sequence length="108" mass="12261">MTLHPDQQASDDITLLVDGRFTMVVAPSQKVNEENAPAFLVVRDSNGKDVCVGYCKLQFDGTWHTRLTVTYDESSQSDSMLIGDFDSRVDAVVRLWLVRHNFSYQMTE</sequence>
<dbReference type="Proteomes" id="UP000028782">
    <property type="component" value="Chromosome"/>
</dbReference>
<dbReference type="AlphaFoldDB" id="A0A076PTR5"/>
<dbReference type="EMBL" id="CP006704">
    <property type="protein sequence ID" value="AIJ47085.1"/>
    <property type="molecule type" value="Genomic_DNA"/>
</dbReference>
<organism evidence="1 2">
    <name type="scientific">Comamonas testosteroni TK102</name>
    <dbReference type="NCBI Taxonomy" id="1392005"/>
    <lineage>
        <taxon>Bacteria</taxon>
        <taxon>Pseudomonadati</taxon>
        <taxon>Pseudomonadota</taxon>
        <taxon>Betaproteobacteria</taxon>
        <taxon>Burkholderiales</taxon>
        <taxon>Comamonadaceae</taxon>
        <taxon>Comamonas</taxon>
    </lineage>
</organism>
<evidence type="ECO:0000313" key="1">
    <source>
        <dbReference type="EMBL" id="AIJ47085.1"/>
    </source>
</evidence>
<dbReference type="KEGG" id="ctes:O987_14860"/>
<evidence type="ECO:0000313" key="2">
    <source>
        <dbReference type="Proteomes" id="UP000028782"/>
    </source>
</evidence>
<name>A0A076PTR5_COMTE</name>
<gene>
    <name evidence="1" type="ORF">O987_14860</name>
</gene>
<dbReference type="RefSeq" id="WP_003054957.1">
    <property type="nucleotide sequence ID" value="NZ_CP006704.1"/>
</dbReference>
<accession>A0A076PTR5</accession>
<proteinExistence type="predicted"/>
<reference evidence="1 2" key="1">
    <citation type="journal article" date="2014" name="Genome Announc.">
        <title>Complete Genome Sequence of Polychlorinated Biphenyl Degrader Comamonas testosteroni TK102 (NBRC 109938).</title>
        <authorList>
            <person name="Fukuda K."/>
            <person name="Hosoyama A."/>
            <person name="Tsuchikane K."/>
            <person name="Ohji S."/>
            <person name="Yamazoe A."/>
            <person name="Fujita N."/>
            <person name="Shintani M."/>
            <person name="Kimbara K."/>
        </authorList>
    </citation>
    <scope>NUCLEOTIDE SEQUENCE [LARGE SCALE GENOMIC DNA]</scope>
    <source>
        <strain evidence="1">TK102</strain>
    </source>
</reference>
<protein>
    <submittedName>
        <fullName evidence="1">Uncharacterized protein</fullName>
    </submittedName>
</protein>
<dbReference type="HOGENOM" id="CLU_2192535_0_0_4"/>